<dbReference type="EMBL" id="QTUB01000001">
    <property type="protein sequence ID" value="REF28162.1"/>
    <property type="molecule type" value="Genomic_DNA"/>
</dbReference>
<evidence type="ECO:0000313" key="1">
    <source>
        <dbReference type="EMBL" id="REF28162.1"/>
    </source>
</evidence>
<keyword evidence="2" id="KW-1185">Reference proteome</keyword>
<accession>A0A3D9UFB8</accession>
<dbReference type="Proteomes" id="UP000256294">
    <property type="component" value="Unassembled WGS sequence"/>
</dbReference>
<evidence type="ECO:0000313" key="2">
    <source>
        <dbReference type="Proteomes" id="UP000256294"/>
    </source>
</evidence>
<comment type="caution">
    <text evidence="1">The sequence shown here is derived from an EMBL/GenBank/DDBJ whole genome shotgun (WGS) entry which is preliminary data.</text>
</comment>
<organism evidence="1 2">
    <name type="scientific">Xenorhabdus cabanillasii</name>
    <dbReference type="NCBI Taxonomy" id="351673"/>
    <lineage>
        <taxon>Bacteria</taxon>
        <taxon>Pseudomonadati</taxon>
        <taxon>Pseudomonadota</taxon>
        <taxon>Gammaproteobacteria</taxon>
        <taxon>Enterobacterales</taxon>
        <taxon>Morganellaceae</taxon>
        <taxon>Xenorhabdus</taxon>
    </lineage>
</organism>
<name>A0A3D9UFB8_9GAMM</name>
<protein>
    <submittedName>
        <fullName evidence="1">Uncharacterized protein</fullName>
    </submittedName>
</protein>
<reference evidence="1 2" key="1">
    <citation type="submission" date="2018-08" db="EMBL/GenBank/DDBJ databases">
        <title>Genomic Encyclopedia of Archaeal and Bacterial Type Strains, Phase II (KMG-II): from individual species to whole genera.</title>
        <authorList>
            <person name="Goeker M."/>
        </authorList>
    </citation>
    <scope>NUCLEOTIDE SEQUENCE [LARGE SCALE GENOMIC DNA]</scope>
    <source>
        <strain evidence="1 2">DSM 17905</strain>
    </source>
</reference>
<dbReference type="AlphaFoldDB" id="A0A3D9UFB8"/>
<gene>
    <name evidence="1" type="ORF">BDD26_3033</name>
</gene>
<proteinExistence type="predicted"/>
<sequence>MAVSLRATARVMEIRFNPVLHHLKKFFCTNMNVYINPRTHDDTPQANTSDQNISAENVTYRNLKSRSCQSNINSTIISLY</sequence>